<dbReference type="CDD" id="cd05233">
    <property type="entry name" value="SDR_c"/>
    <property type="match status" value="1"/>
</dbReference>
<dbReference type="PANTHER" id="PTHR42760">
    <property type="entry name" value="SHORT-CHAIN DEHYDROGENASES/REDUCTASES FAMILY MEMBER"/>
    <property type="match status" value="1"/>
</dbReference>
<accession>A0A163B313</accession>
<dbReference type="SUPFAM" id="SSF51735">
    <property type="entry name" value="NAD(P)-binding Rossmann-fold domains"/>
    <property type="match status" value="1"/>
</dbReference>
<evidence type="ECO:0000313" key="3">
    <source>
        <dbReference type="EMBL" id="KZM21545.1"/>
    </source>
</evidence>
<dbReference type="Gene3D" id="3.40.50.720">
    <property type="entry name" value="NAD(P)-binding Rossmann-like Domain"/>
    <property type="match status" value="1"/>
</dbReference>
<evidence type="ECO:0000256" key="1">
    <source>
        <dbReference type="ARBA" id="ARBA00006484"/>
    </source>
</evidence>
<dbReference type="EMBL" id="JYNV01000243">
    <property type="protein sequence ID" value="KZM21545.1"/>
    <property type="molecule type" value="Genomic_DNA"/>
</dbReference>
<dbReference type="PRINTS" id="PR00081">
    <property type="entry name" value="GDHRDH"/>
</dbReference>
<dbReference type="PANTHER" id="PTHR42760:SF37">
    <property type="entry name" value="CLAVALDEHYDE DEHYDROGENASE"/>
    <property type="match status" value="1"/>
</dbReference>
<dbReference type="AlphaFoldDB" id="A0A163B313"/>
<evidence type="ECO:0000313" key="4">
    <source>
        <dbReference type="Proteomes" id="UP000076837"/>
    </source>
</evidence>
<dbReference type="Pfam" id="PF00106">
    <property type="entry name" value="adh_short"/>
    <property type="match status" value="1"/>
</dbReference>
<keyword evidence="4" id="KW-1185">Reference proteome</keyword>
<comment type="similarity">
    <text evidence="1">Belongs to the short-chain dehydrogenases/reductases (SDR) family.</text>
</comment>
<sequence>MNFSNDALPAHYGLNFTSTFHSKIPANIDPSSVTLPRPFIIVVTGAGKGLGYHISLAFARAGCSGIAISSRTSSDLDTLECEITKIASSKKTAIEVLKMICDVQSSSSVTDLENAVRAKWGRVDVVIANAGVMSKYTEPPSSSSESKSNLPQGLVQDDDWARVMNINLNGVWRVSRAFLPLLSESKDGPQTLISSCSMAAHSVVSELTPVAYNMSKMGVMRLMECVANDHGREGVQAFALHPGAVVTPQTKNHAGDAWSAILADDEGLAGAFCVWLSREKRSWLSGRFVSCNWDVEELQGMRGRIEEYDWLKYRMVV</sequence>
<dbReference type="InterPro" id="IPR036291">
    <property type="entry name" value="NAD(P)-bd_dom_sf"/>
</dbReference>
<name>A0A163B313_DIDRA</name>
<dbReference type="Proteomes" id="UP000076837">
    <property type="component" value="Unassembled WGS sequence"/>
</dbReference>
<protein>
    <submittedName>
        <fullName evidence="3">Oxidoreductase</fullName>
    </submittedName>
</protein>
<evidence type="ECO:0000256" key="2">
    <source>
        <dbReference type="ARBA" id="ARBA00023002"/>
    </source>
</evidence>
<dbReference type="GO" id="GO:0016616">
    <property type="term" value="F:oxidoreductase activity, acting on the CH-OH group of donors, NAD or NADP as acceptor"/>
    <property type="evidence" value="ECO:0007669"/>
    <property type="project" value="TreeGrafter"/>
</dbReference>
<organism evidence="3 4">
    <name type="scientific">Didymella rabiei</name>
    <name type="common">Chickpea ascochyta blight fungus</name>
    <name type="synonym">Mycosphaerella rabiei</name>
    <dbReference type="NCBI Taxonomy" id="5454"/>
    <lineage>
        <taxon>Eukaryota</taxon>
        <taxon>Fungi</taxon>
        <taxon>Dikarya</taxon>
        <taxon>Ascomycota</taxon>
        <taxon>Pezizomycotina</taxon>
        <taxon>Dothideomycetes</taxon>
        <taxon>Pleosporomycetidae</taxon>
        <taxon>Pleosporales</taxon>
        <taxon>Pleosporineae</taxon>
        <taxon>Didymellaceae</taxon>
        <taxon>Ascochyta</taxon>
    </lineage>
</organism>
<comment type="caution">
    <text evidence="3">The sequence shown here is derived from an EMBL/GenBank/DDBJ whole genome shotgun (WGS) entry which is preliminary data.</text>
</comment>
<keyword evidence="2" id="KW-0560">Oxidoreductase</keyword>
<gene>
    <name evidence="3" type="ORF">ST47_g7307</name>
</gene>
<proteinExistence type="inferred from homology"/>
<dbReference type="STRING" id="5454.A0A163B313"/>
<dbReference type="InterPro" id="IPR002347">
    <property type="entry name" value="SDR_fam"/>
</dbReference>
<reference evidence="3 4" key="1">
    <citation type="journal article" date="2016" name="Sci. Rep.">
        <title>Draft genome sequencing and secretome analysis of fungal phytopathogen Ascochyta rabiei provides insight into the necrotrophic effector repertoire.</title>
        <authorList>
            <person name="Verma S."/>
            <person name="Gazara R.K."/>
            <person name="Nizam S."/>
            <person name="Parween S."/>
            <person name="Chattopadhyay D."/>
            <person name="Verma P.K."/>
        </authorList>
    </citation>
    <scope>NUCLEOTIDE SEQUENCE [LARGE SCALE GENOMIC DNA]</scope>
    <source>
        <strain evidence="3 4">ArDII</strain>
    </source>
</reference>
<dbReference type="OrthoDB" id="1933717at2759"/>